<feature type="active site" description="Proton acceptor; specific for D-alanine" evidence="4">
    <location>
        <position position="76"/>
    </location>
</feature>
<dbReference type="InterPro" id="IPR020622">
    <property type="entry name" value="Ala_racemase_pyridoxalP-BS"/>
</dbReference>
<comment type="similarity">
    <text evidence="4">Belongs to the alanine racemase family.</text>
</comment>
<dbReference type="PRINTS" id="PR00992">
    <property type="entry name" value="ALARACEMASE"/>
</dbReference>
<dbReference type="Proteomes" id="UP000000440">
    <property type="component" value="Chromosome"/>
</dbReference>
<evidence type="ECO:0000256" key="4">
    <source>
        <dbReference type="HAMAP-Rule" id="MF_01201"/>
    </source>
</evidence>
<dbReference type="GO" id="GO:0008784">
    <property type="term" value="F:alanine racemase activity"/>
    <property type="evidence" value="ECO:0007669"/>
    <property type="project" value="UniProtKB-UniRule"/>
</dbReference>
<dbReference type="EnsemblBacteria" id="BAC08012">
    <property type="protein sequence ID" value="BAC08012"/>
    <property type="gene ID" value="BAC08012"/>
</dbReference>
<evidence type="ECO:0000259" key="7">
    <source>
        <dbReference type="SMART" id="SM01005"/>
    </source>
</evidence>
<dbReference type="InterPro" id="IPR009006">
    <property type="entry name" value="Ala_racemase/Decarboxylase_C"/>
</dbReference>
<dbReference type="Pfam" id="PF00842">
    <property type="entry name" value="Ala_racemase_C"/>
    <property type="match status" value="1"/>
</dbReference>
<dbReference type="PANTHER" id="PTHR30511">
    <property type="entry name" value="ALANINE RACEMASE"/>
    <property type="match status" value="1"/>
</dbReference>
<dbReference type="InterPro" id="IPR000821">
    <property type="entry name" value="Ala_racemase"/>
</dbReference>
<evidence type="ECO:0000313" key="8">
    <source>
        <dbReference type="EMBL" id="BAC08012.1"/>
    </source>
</evidence>
<dbReference type="CDD" id="cd00430">
    <property type="entry name" value="PLPDE_III_AR"/>
    <property type="match status" value="1"/>
</dbReference>
<dbReference type="InterPro" id="IPR011079">
    <property type="entry name" value="Ala_racemase_C"/>
</dbReference>
<feature type="modified residue" description="N6-(pyridoxal phosphate)lysine" evidence="4 5">
    <location>
        <position position="76"/>
    </location>
</feature>
<dbReference type="SUPFAM" id="SSF51419">
    <property type="entry name" value="PLP-binding barrel"/>
    <property type="match status" value="1"/>
</dbReference>
<dbReference type="NCBIfam" id="TIGR00492">
    <property type="entry name" value="alr"/>
    <property type="match status" value="1"/>
</dbReference>
<organism evidence="8 9">
    <name type="scientific">Thermosynechococcus vestitus (strain NIES-2133 / IAM M-273 / BP-1)</name>
    <dbReference type="NCBI Taxonomy" id="197221"/>
    <lineage>
        <taxon>Bacteria</taxon>
        <taxon>Bacillati</taxon>
        <taxon>Cyanobacteriota</taxon>
        <taxon>Cyanophyceae</taxon>
        <taxon>Acaryochloridales</taxon>
        <taxon>Thermosynechococcaceae</taxon>
        <taxon>Thermosynechococcus</taxon>
    </lineage>
</organism>
<dbReference type="GO" id="GO:0030170">
    <property type="term" value="F:pyridoxal phosphate binding"/>
    <property type="evidence" value="ECO:0007669"/>
    <property type="project" value="UniProtKB-UniRule"/>
</dbReference>
<reference evidence="8 9" key="1">
    <citation type="journal article" date="2002" name="DNA Res.">
        <title>Complete genome structure of the thermophilic cyanobacterium Thermosynechococcus elongatus BP-1.</title>
        <authorList>
            <person name="Nakamura Y."/>
            <person name="Kaneko T."/>
            <person name="Sato S."/>
            <person name="Ikeuchi M."/>
            <person name="Katoh H."/>
            <person name="Sasamoto S."/>
            <person name="Watanabe A."/>
            <person name="Iriguchi M."/>
            <person name="Kawashima K."/>
            <person name="Kimura T."/>
            <person name="Kishida Y."/>
            <person name="Kiyokawa C."/>
            <person name="Kohara M."/>
            <person name="Matsumoto M."/>
            <person name="Matsuno A."/>
            <person name="Nakazaki N."/>
            <person name="Shimpo S."/>
            <person name="Sugimoto M."/>
            <person name="Takeuchi C."/>
            <person name="Yamada M."/>
            <person name="Tabata S."/>
        </authorList>
    </citation>
    <scope>NUCLEOTIDE SEQUENCE [LARGE SCALE GENOMIC DNA]</scope>
    <source>
        <strain evidence="9">IAM M-273 / NIES-2133 / BP-1</strain>
    </source>
</reference>
<feature type="binding site" evidence="4 6">
    <location>
        <position position="175"/>
    </location>
    <ligand>
        <name>substrate</name>
    </ligand>
</feature>
<dbReference type="STRING" id="197221.gene:10747049"/>
<dbReference type="eggNOG" id="COG0787">
    <property type="taxonomic scope" value="Bacteria"/>
</dbReference>
<dbReference type="HAMAP" id="MF_01201">
    <property type="entry name" value="Ala_racemase"/>
    <property type="match status" value="1"/>
</dbReference>
<dbReference type="EC" id="5.1.1.1" evidence="4"/>
<keyword evidence="9" id="KW-1185">Reference proteome</keyword>
<feature type="active site" description="Proton acceptor; specific for L-alanine" evidence="4">
    <location>
        <position position="304"/>
    </location>
</feature>
<dbReference type="SUPFAM" id="SSF50621">
    <property type="entry name" value="Alanine racemase C-terminal domain-like"/>
    <property type="match status" value="1"/>
</dbReference>
<evidence type="ECO:0000256" key="2">
    <source>
        <dbReference type="ARBA" id="ARBA00022898"/>
    </source>
</evidence>
<evidence type="ECO:0000256" key="3">
    <source>
        <dbReference type="ARBA" id="ARBA00023235"/>
    </source>
</evidence>
<comment type="catalytic activity">
    <reaction evidence="4">
        <text>L-alanine = D-alanine</text>
        <dbReference type="Rhea" id="RHEA:20249"/>
        <dbReference type="ChEBI" id="CHEBI:57416"/>
        <dbReference type="ChEBI" id="CHEBI:57972"/>
        <dbReference type="EC" id="5.1.1.1"/>
    </reaction>
</comment>
<name>Q8DLM4_THEVB</name>
<protein>
    <recommendedName>
        <fullName evidence="4">Alanine racemase</fullName>
        <ecNumber evidence="4">5.1.1.1</ecNumber>
    </recommendedName>
</protein>
<evidence type="ECO:0000256" key="6">
    <source>
        <dbReference type="PIRSR" id="PIRSR600821-52"/>
    </source>
</evidence>
<dbReference type="Gene3D" id="2.40.37.10">
    <property type="entry name" value="Lyase, Ornithine Decarboxylase, Chain A, domain 1"/>
    <property type="match status" value="1"/>
</dbReference>
<dbReference type="Pfam" id="PF01168">
    <property type="entry name" value="Ala_racemase_N"/>
    <property type="match status" value="1"/>
</dbReference>
<dbReference type="GO" id="GO:0005829">
    <property type="term" value="C:cytosol"/>
    <property type="evidence" value="ECO:0007669"/>
    <property type="project" value="TreeGrafter"/>
</dbReference>
<sequence length="412" mass="45153">MIYIESQTLSGCRVSHSLRGSYGVRIETTMLSQEQLTSSHECERAWIEIDLAALAANTRSLRQWLAPTTELLAVVKADAYGHGALTVAQTVLAHGATWLGVATIPEGIALRQAGITAPILVLGSVNLPVQVQMMAQWQLQPTLSTPKQALIFSDYADRLREPLDVHLMIDTGMSRLGCPWQDAVGFVQFVQRLPHLRIQGIYSHFASADDPDASLMRQQQAYFEQVWEQISALGLGPVRRHMANSAATLANRSSHYDMVRIGLSLYGVYPASHLRGVVPLRPVMQVRSRITLLKEIPAGTGISYGHQFIAPQPMKIAVVGIGYADGVPRLLSNKLEVLVQGKRLRQVGAITMDQLMIDVSDMDGLQEGDVVTLLGEDGGDCLTVETWAEALGTITWEILCGFKNRLPRIPVS</sequence>
<dbReference type="EMBL" id="BA000039">
    <property type="protein sequence ID" value="BAC08012.1"/>
    <property type="molecule type" value="Genomic_DNA"/>
</dbReference>
<dbReference type="AlphaFoldDB" id="Q8DLM4"/>
<keyword evidence="3 4" id="KW-0413">Isomerase</keyword>
<evidence type="ECO:0000256" key="1">
    <source>
        <dbReference type="ARBA" id="ARBA00001933"/>
    </source>
</evidence>
<evidence type="ECO:0000256" key="5">
    <source>
        <dbReference type="PIRSR" id="PIRSR600821-50"/>
    </source>
</evidence>
<dbReference type="PATRIC" id="fig|197221.4.peg.485"/>
<dbReference type="UniPathway" id="UPA00042">
    <property type="reaction ID" value="UER00497"/>
</dbReference>
<comment type="function">
    <text evidence="4">Catalyzes the interconversion of L-alanine and D-alanine. May also act on other amino acids.</text>
</comment>
<feature type="domain" description="Alanine racemase C-terminal" evidence="7">
    <location>
        <begin position="283"/>
        <end position="411"/>
    </location>
</feature>
<dbReference type="InterPro" id="IPR029066">
    <property type="entry name" value="PLP-binding_barrel"/>
</dbReference>
<accession>Q8DLM4</accession>
<dbReference type="PANTHER" id="PTHR30511:SF0">
    <property type="entry name" value="ALANINE RACEMASE, CATABOLIC-RELATED"/>
    <property type="match status" value="1"/>
</dbReference>
<comment type="cofactor">
    <cofactor evidence="1 4 5">
        <name>pyridoxal 5'-phosphate</name>
        <dbReference type="ChEBI" id="CHEBI:597326"/>
    </cofactor>
</comment>
<proteinExistence type="inferred from homology"/>
<dbReference type="FunFam" id="3.20.20.10:FF:000002">
    <property type="entry name" value="Alanine racemase"/>
    <property type="match status" value="1"/>
</dbReference>
<comment type="pathway">
    <text evidence="4">Amino-acid biosynthesis; D-alanine biosynthesis; D-alanine from L-alanine: step 1/1.</text>
</comment>
<keyword evidence="2 4" id="KW-0663">Pyridoxal phosphate</keyword>
<dbReference type="InterPro" id="IPR001608">
    <property type="entry name" value="Ala_racemase_N"/>
</dbReference>
<dbReference type="GO" id="GO:0030632">
    <property type="term" value="P:D-alanine biosynthetic process"/>
    <property type="evidence" value="ECO:0007669"/>
    <property type="project" value="UniProtKB-UniRule"/>
</dbReference>
<evidence type="ECO:0000313" key="9">
    <source>
        <dbReference type="Proteomes" id="UP000000440"/>
    </source>
</evidence>
<dbReference type="PROSITE" id="PS00395">
    <property type="entry name" value="ALANINE_RACEMASE"/>
    <property type="match status" value="1"/>
</dbReference>
<dbReference type="Gene3D" id="3.20.20.10">
    <property type="entry name" value="Alanine racemase"/>
    <property type="match status" value="1"/>
</dbReference>
<feature type="binding site" evidence="4 6">
    <location>
        <position position="352"/>
    </location>
    <ligand>
        <name>substrate</name>
    </ligand>
</feature>
<dbReference type="KEGG" id="tel:tll0460"/>
<dbReference type="SMART" id="SM01005">
    <property type="entry name" value="Ala_racemase_C"/>
    <property type="match status" value="1"/>
</dbReference>
<gene>
    <name evidence="8" type="ordered locus">tll0460</name>
</gene>